<dbReference type="PANTHER" id="PTHR42788:SF13">
    <property type="entry name" value="ALIPHATIC SULFONATES IMPORT ATP-BINDING PROTEIN SSUB"/>
    <property type="match status" value="1"/>
</dbReference>
<dbReference type="CDD" id="cd03293">
    <property type="entry name" value="ABC_NrtD_SsuB_transporters"/>
    <property type="match status" value="1"/>
</dbReference>
<dbReference type="InterPro" id="IPR050166">
    <property type="entry name" value="ABC_transporter_ATP-bind"/>
</dbReference>
<protein>
    <submittedName>
        <fullName evidence="5">ABC transporter ATP-binding protein</fullName>
    </submittedName>
</protein>
<dbReference type="Gene3D" id="3.40.50.300">
    <property type="entry name" value="P-loop containing nucleotide triphosphate hydrolases"/>
    <property type="match status" value="1"/>
</dbReference>
<dbReference type="PROSITE" id="PS50893">
    <property type="entry name" value="ABC_TRANSPORTER_2"/>
    <property type="match status" value="1"/>
</dbReference>
<dbReference type="InterPro" id="IPR027417">
    <property type="entry name" value="P-loop_NTPase"/>
</dbReference>
<dbReference type="EMBL" id="BAABHM010000011">
    <property type="protein sequence ID" value="GAA4702598.1"/>
    <property type="molecule type" value="Genomic_DNA"/>
</dbReference>
<dbReference type="RefSeq" id="WP_253867480.1">
    <property type="nucleotide sequence ID" value="NZ_BAABHM010000011.1"/>
</dbReference>
<evidence type="ECO:0000313" key="6">
    <source>
        <dbReference type="Proteomes" id="UP001500843"/>
    </source>
</evidence>
<proteinExistence type="predicted"/>
<gene>
    <name evidence="5" type="ORF">GCM10023198_24830</name>
</gene>
<dbReference type="PROSITE" id="PS00211">
    <property type="entry name" value="ABC_TRANSPORTER_1"/>
    <property type="match status" value="1"/>
</dbReference>
<organism evidence="5 6">
    <name type="scientific">Promicromonospora umidemergens</name>
    <dbReference type="NCBI Taxonomy" id="629679"/>
    <lineage>
        <taxon>Bacteria</taxon>
        <taxon>Bacillati</taxon>
        <taxon>Actinomycetota</taxon>
        <taxon>Actinomycetes</taxon>
        <taxon>Micrococcales</taxon>
        <taxon>Promicromonosporaceae</taxon>
        <taxon>Promicromonospora</taxon>
    </lineage>
</organism>
<dbReference type="Proteomes" id="UP001500843">
    <property type="component" value="Unassembled WGS sequence"/>
</dbReference>
<evidence type="ECO:0000256" key="1">
    <source>
        <dbReference type="ARBA" id="ARBA00022448"/>
    </source>
</evidence>
<dbReference type="GO" id="GO:0005524">
    <property type="term" value="F:ATP binding"/>
    <property type="evidence" value="ECO:0007669"/>
    <property type="project" value="UniProtKB-KW"/>
</dbReference>
<feature type="domain" description="ABC transporter" evidence="4">
    <location>
        <begin position="20"/>
        <end position="251"/>
    </location>
</feature>
<keyword evidence="1" id="KW-0813">Transport</keyword>
<dbReference type="SUPFAM" id="SSF52540">
    <property type="entry name" value="P-loop containing nucleoside triphosphate hydrolases"/>
    <property type="match status" value="1"/>
</dbReference>
<evidence type="ECO:0000256" key="3">
    <source>
        <dbReference type="ARBA" id="ARBA00022840"/>
    </source>
</evidence>
<keyword evidence="2" id="KW-0547">Nucleotide-binding</keyword>
<dbReference type="Pfam" id="PF00005">
    <property type="entry name" value="ABC_tran"/>
    <property type="match status" value="1"/>
</dbReference>
<sequence length="269" mass="29607">MSASTIVHPAGQGTDADGVLEVRDLAKHFPKGDQDLVALREFSITVRPGQFLVLLGRSGCGKSTLLNLMAGLTRPTSGQILYRGTALSGPSTEIGYLTQHDTLMPWRDVTRNVEMPRELRGEGKRSRREEAQRLIELVGLGGFEHHFPRELSGGMRRRASLARMLAADPETLLLDEPFGALDAQLRTELQGELLRLWQGTGRTVVFVTHDIEEALLLADRVVVLGPVGSVLLDVDVDLQRPRDPDEVRVDPRFVALHKSLSVALKEGAR</sequence>
<dbReference type="InterPro" id="IPR017871">
    <property type="entry name" value="ABC_transporter-like_CS"/>
</dbReference>
<evidence type="ECO:0000256" key="2">
    <source>
        <dbReference type="ARBA" id="ARBA00022741"/>
    </source>
</evidence>
<evidence type="ECO:0000313" key="5">
    <source>
        <dbReference type="EMBL" id="GAA4702598.1"/>
    </source>
</evidence>
<dbReference type="PANTHER" id="PTHR42788">
    <property type="entry name" value="TAURINE IMPORT ATP-BINDING PROTEIN-RELATED"/>
    <property type="match status" value="1"/>
</dbReference>
<evidence type="ECO:0000259" key="4">
    <source>
        <dbReference type="PROSITE" id="PS50893"/>
    </source>
</evidence>
<keyword evidence="6" id="KW-1185">Reference proteome</keyword>
<name>A0ABP8XC41_9MICO</name>
<accession>A0ABP8XC41</accession>
<comment type="caution">
    <text evidence="5">The sequence shown here is derived from an EMBL/GenBank/DDBJ whole genome shotgun (WGS) entry which is preliminary data.</text>
</comment>
<dbReference type="SMART" id="SM00382">
    <property type="entry name" value="AAA"/>
    <property type="match status" value="1"/>
</dbReference>
<dbReference type="InterPro" id="IPR003439">
    <property type="entry name" value="ABC_transporter-like_ATP-bd"/>
</dbReference>
<dbReference type="InterPro" id="IPR003593">
    <property type="entry name" value="AAA+_ATPase"/>
</dbReference>
<reference evidence="6" key="1">
    <citation type="journal article" date="2019" name="Int. J. Syst. Evol. Microbiol.">
        <title>The Global Catalogue of Microorganisms (GCM) 10K type strain sequencing project: providing services to taxonomists for standard genome sequencing and annotation.</title>
        <authorList>
            <consortium name="The Broad Institute Genomics Platform"/>
            <consortium name="The Broad Institute Genome Sequencing Center for Infectious Disease"/>
            <person name="Wu L."/>
            <person name="Ma J."/>
        </authorList>
    </citation>
    <scope>NUCLEOTIDE SEQUENCE [LARGE SCALE GENOMIC DNA]</scope>
    <source>
        <strain evidence="6">JCM 17975</strain>
    </source>
</reference>
<keyword evidence="3 5" id="KW-0067">ATP-binding</keyword>